<accession>A0A8S5RVP3</accession>
<evidence type="ECO:0000313" key="2">
    <source>
        <dbReference type="EMBL" id="DAF42689.1"/>
    </source>
</evidence>
<evidence type="ECO:0000256" key="1">
    <source>
        <dbReference type="SAM" id="Coils"/>
    </source>
</evidence>
<organism evidence="2">
    <name type="scientific">Siphoviridae sp. ctHip2</name>
    <dbReference type="NCBI Taxonomy" id="2827830"/>
    <lineage>
        <taxon>Viruses</taxon>
        <taxon>Duplodnaviria</taxon>
        <taxon>Heunggongvirae</taxon>
        <taxon>Uroviricota</taxon>
        <taxon>Caudoviricetes</taxon>
    </lineage>
</organism>
<sequence length="148" mass="17518">MDNQNKLDITALKSEIKLPDFKEIEVISYSNYFDNFWDSLKVEQYNETLISTVLQMNEINKQINEYTQKKVKTDLEYKHKLRYHILTIEAANATEKKILAELACEKLEARLAYLSEIIRELTQKANQLRLELDTLKTIGFNIRQEMKL</sequence>
<reference evidence="2" key="1">
    <citation type="journal article" date="2021" name="Proc. Natl. Acad. Sci. U.S.A.">
        <title>A Catalog of Tens of Thousands of Viruses from Human Metagenomes Reveals Hidden Associations with Chronic Diseases.</title>
        <authorList>
            <person name="Tisza M.J."/>
            <person name="Buck C.B."/>
        </authorList>
    </citation>
    <scope>NUCLEOTIDE SEQUENCE</scope>
    <source>
        <strain evidence="2">CtHip2</strain>
    </source>
</reference>
<keyword evidence="1" id="KW-0175">Coiled coil</keyword>
<proteinExistence type="predicted"/>
<name>A0A8S5RVP3_9CAUD</name>
<dbReference type="EMBL" id="BK032497">
    <property type="protein sequence ID" value="DAF42689.1"/>
    <property type="molecule type" value="Genomic_DNA"/>
</dbReference>
<feature type="coiled-coil region" evidence="1">
    <location>
        <begin position="56"/>
        <end position="138"/>
    </location>
</feature>
<protein>
    <submittedName>
        <fullName evidence="2">Uncharacterized protein</fullName>
    </submittedName>
</protein>